<sequence>MRSLLCALVLLVTALPLRAEERSFDLGFAHPGMEQSQFRAGQWADGRVICSNDADYPPEVEFTLPKGVARVGAVRCGLYSQDQAAHWHIMPAIMAGWPGEVWAMFIPDEAGALRLVQLKLVLPEAAFDDLAQSWGQLFGLPSFRRDQVVHWTNARNDAAIIGDSGGGAYVHAYLLDNALHTSANRRLGQMPARH</sequence>
<name>A0ABS5IEX9_9PROT</name>
<dbReference type="EMBL" id="JAGTUF010000015">
    <property type="protein sequence ID" value="MBR9972971.1"/>
    <property type="molecule type" value="Genomic_DNA"/>
</dbReference>
<proteinExistence type="predicted"/>
<dbReference type="Proteomes" id="UP000680714">
    <property type="component" value="Unassembled WGS sequence"/>
</dbReference>
<evidence type="ECO:0000313" key="2">
    <source>
        <dbReference type="EMBL" id="MBR9972971.1"/>
    </source>
</evidence>
<gene>
    <name evidence="2" type="ORF">KEC16_14700</name>
</gene>
<evidence type="ECO:0000256" key="1">
    <source>
        <dbReference type="SAM" id="SignalP"/>
    </source>
</evidence>
<keyword evidence="3" id="KW-1185">Reference proteome</keyword>
<accession>A0ABS5IEX9</accession>
<evidence type="ECO:0000313" key="3">
    <source>
        <dbReference type="Proteomes" id="UP000680714"/>
    </source>
</evidence>
<organism evidence="2 3">
    <name type="scientific">Magnetospirillum sulfuroxidans</name>
    <dbReference type="NCBI Taxonomy" id="611300"/>
    <lineage>
        <taxon>Bacteria</taxon>
        <taxon>Pseudomonadati</taxon>
        <taxon>Pseudomonadota</taxon>
        <taxon>Alphaproteobacteria</taxon>
        <taxon>Rhodospirillales</taxon>
        <taxon>Rhodospirillaceae</taxon>
        <taxon>Magnetospirillum</taxon>
    </lineage>
</organism>
<keyword evidence="1" id="KW-0732">Signal</keyword>
<comment type="caution">
    <text evidence="2">The sequence shown here is derived from an EMBL/GenBank/DDBJ whole genome shotgun (WGS) entry which is preliminary data.</text>
</comment>
<feature type="signal peptide" evidence="1">
    <location>
        <begin position="1"/>
        <end position="19"/>
    </location>
</feature>
<protein>
    <submittedName>
        <fullName evidence="2">Uncharacterized protein</fullName>
    </submittedName>
</protein>
<feature type="chain" id="PRO_5045443694" evidence="1">
    <location>
        <begin position="20"/>
        <end position="194"/>
    </location>
</feature>
<dbReference type="RefSeq" id="WP_211550250.1">
    <property type="nucleotide sequence ID" value="NZ_JAGTUF010000015.1"/>
</dbReference>
<reference evidence="2 3" key="1">
    <citation type="submission" date="2021-04" db="EMBL/GenBank/DDBJ databases">
        <title>Magnetospirillum sulfuroxidans sp. nov., a facultative chemolithoautotrophic sulfur-oxidizing alphaproteobacterium isolated from freshwater sediment and proposals for Paramagetospirillum gen. nov., and Magnetospirillaceae fam. nov.</title>
        <authorList>
            <person name="Koziaeva V."/>
            <person name="Geelhoed J.S."/>
            <person name="Sorokin D.Y."/>
            <person name="Grouzdev D.S."/>
        </authorList>
    </citation>
    <scope>NUCLEOTIDE SEQUENCE [LARGE SCALE GENOMIC DNA]</scope>
    <source>
        <strain evidence="2 3">J10</strain>
    </source>
</reference>